<evidence type="ECO:0000256" key="1">
    <source>
        <dbReference type="ARBA" id="ARBA00004382"/>
    </source>
</evidence>
<keyword evidence="17" id="KW-1185">Reference proteome</keyword>
<dbReference type="RefSeq" id="WP_249675962.1">
    <property type="nucleotide sequence ID" value="NZ_JAMCOF010000003.1"/>
</dbReference>
<keyword evidence="5 14" id="KW-0812">Transmembrane</keyword>
<keyword evidence="7 14" id="KW-0472">Membrane</keyword>
<comment type="subcellular location">
    <subcellularLocation>
        <location evidence="1">Cell inner membrane</location>
        <topology evidence="1">Single-pass type II membrane protein</topology>
        <orientation evidence="1">Periplasmic side</orientation>
    </subcellularLocation>
</comment>
<keyword evidence="8" id="KW-0143">Chaperone</keyword>
<organism evidence="16 17">
    <name type="scientific">Bartonella bilalgolemii</name>
    <dbReference type="NCBI Taxonomy" id="2942911"/>
    <lineage>
        <taxon>Bacteria</taxon>
        <taxon>Pseudomonadati</taxon>
        <taxon>Pseudomonadota</taxon>
        <taxon>Alphaproteobacteria</taxon>
        <taxon>Hyphomicrobiales</taxon>
        <taxon>Bartonellaceae</taxon>
        <taxon>Bartonella</taxon>
    </lineage>
</organism>
<comment type="caution">
    <text evidence="16">The sequence shown here is derived from an EMBL/GenBank/DDBJ whole genome shotgun (WGS) entry which is preliminary data.</text>
</comment>
<dbReference type="SUPFAM" id="SSF109998">
    <property type="entry name" value="Triger factor/SurA peptide-binding domain-like"/>
    <property type="match status" value="1"/>
</dbReference>
<evidence type="ECO:0000256" key="12">
    <source>
        <dbReference type="ARBA" id="ARBA00040743"/>
    </source>
</evidence>
<dbReference type="GO" id="GO:0016853">
    <property type="term" value="F:isomerase activity"/>
    <property type="evidence" value="ECO:0007669"/>
    <property type="project" value="UniProtKB-KW"/>
</dbReference>
<evidence type="ECO:0000256" key="4">
    <source>
        <dbReference type="ARBA" id="ARBA00022519"/>
    </source>
</evidence>
<keyword evidence="4" id="KW-0997">Cell inner membrane</keyword>
<dbReference type="Pfam" id="PF13624">
    <property type="entry name" value="SurA_N_3"/>
    <property type="match status" value="1"/>
</dbReference>
<feature type="domain" description="PpiC" evidence="15">
    <location>
        <begin position="249"/>
        <end position="366"/>
    </location>
</feature>
<evidence type="ECO:0000256" key="3">
    <source>
        <dbReference type="ARBA" id="ARBA00022475"/>
    </source>
</evidence>
<dbReference type="PANTHER" id="PTHR47529:SF1">
    <property type="entry name" value="PERIPLASMIC CHAPERONE PPID"/>
    <property type="match status" value="1"/>
</dbReference>
<proteinExistence type="inferred from homology"/>
<evidence type="ECO:0000313" key="16">
    <source>
        <dbReference type="EMBL" id="MCL6229553.1"/>
    </source>
</evidence>
<keyword evidence="3" id="KW-1003">Cell membrane</keyword>
<reference evidence="16 17" key="1">
    <citation type="submission" date="2022-05" db="EMBL/GenBank/DDBJ databases">
        <title>Description of the Bartonella bilalgolemii sp. nov. Isolated from Apodemus uralensis (Pallas 1811).</title>
        <authorList>
            <person name="Zgheib R."/>
            <person name="Celebi B."/>
        </authorList>
    </citation>
    <scope>NUCLEOTIDE SEQUENCE [LARGE SCALE GENOMIC DNA]</scope>
    <source>
        <strain evidence="16 17">G70</strain>
    </source>
</reference>
<dbReference type="Proteomes" id="UP001523003">
    <property type="component" value="Unassembled WGS sequence"/>
</dbReference>
<dbReference type="Gene3D" id="3.10.50.40">
    <property type="match status" value="1"/>
</dbReference>
<feature type="transmembrane region" description="Helical" evidence="14">
    <location>
        <begin position="12"/>
        <end position="31"/>
    </location>
</feature>
<dbReference type="InterPro" id="IPR000297">
    <property type="entry name" value="PPIase_PpiC"/>
</dbReference>
<evidence type="ECO:0000313" key="17">
    <source>
        <dbReference type="Proteomes" id="UP001523003"/>
    </source>
</evidence>
<dbReference type="PANTHER" id="PTHR47529">
    <property type="entry name" value="PEPTIDYL-PROLYL CIS-TRANS ISOMERASE D"/>
    <property type="match status" value="1"/>
</dbReference>
<evidence type="ECO:0000256" key="9">
    <source>
        <dbReference type="ARBA" id="ARBA00030642"/>
    </source>
</evidence>
<evidence type="ECO:0000256" key="7">
    <source>
        <dbReference type="ARBA" id="ARBA00023136"/>
    </source>
</evidence>
<keyword evidence="6 14" id="KW-1133">Transmembrane helix</keyword>
<name>A0ABT0P9T6_9HYPH</name>
<evidence type="ECO:0000256" key="5">
    <source>
        <dbReference type="ARBA" id="ARBA00022692"/>
    </source>
</evidence>
<accession>A0ABT0P9T6</accession>
<evidence type="ECO:0000259" key="15">
    <source>
        <dbReference type="Pfam" id="PF13145"/>
    </source>
</evidence>
<evidence type="ECO:0000256" key="11">
    <source>
        <dbReference type="ARBA" id="ARBA00038408"/>
    </source>
</evidence>
<evidence type="ECO:0000256" key="13">
    <source>
        <dbReference type="ARBA" id="ARBA00042775"/>
    </source>
</evidence>
<dbReference type="InterPro" id="IPR052029">
    <property type="entry name" value="PpiD_chaperone"/>
</dbReference>
<evidence type="ECO:0000256" key="14">
    <source>
        <dbReference type="SAM" id="Phobius"/>
    </source>
</evidence>
<comment type="similarity">
    <text evidence="11">Belongs to the PpiD chaperone family.</text>
</comment>
<dbReference type="Pfam" id="PF13145">
    <property type="entry name" value="Rotamase_2"/>
    <property type="match status" value="1"/>
</dbReference>
<evidence type="ECO:0000256" key="6">
    <source>
        <dbReference type="ARBA" id="ARBA00022989"/>
    </source>
</evidence>
<sequence length="629" mass="72469">MLETIRNAVNSWVAKIFLTTLLLCFIFLWGVPQLHIMNEKELLTSGKSTITVDNYRLALADQSLRLAITSHLGRMFTPDEIQKYKIPIFVLNQLQQDVLFDEQARKMKINLSKDMLARIIGNDNIFQRNRAFNRDLFLNYLQQLNTNERNFLNYYTKKEKRNQLILASLSGMKTPNIFYKALATYYEEKRIADYLVIDLKKEEKVADPDQEILEKWFDTHKKKFRAPEYRTVSLLSITSEEFLKPQDISVNEIQIYYTQNASRFIIPEKRIIEELRFSTREAADNAAKKIAEGLSFDALVKEEKKNLSDITKGPLAENELPNHLASEIFELEKGQISAVINDLQGPVIIRVAHITPSTQIPLQKVEKEIRQRLAKNYATTHVRNKYTEIENARFEGASLVELAKQYKLPLRKITIDKTGKTTEGISLTDLPQKDILLNAIYQSDEGIDMDPLSLPEGGYLWYQVDTIIPARDRTLSEVKQNVIIQWKEEEIQRLLDEKAQDTLKQLAKGKSLDALATELGIIKQTTPALRRQDSSQIFGVEGVKALFYGTKDHYGVVKGVNAANRIVYKITTSIIPEDITAHTLLPDIRTNIDMMIREDLKLEMLQAANKEYPIEINNSNYTRIFNNFQ</sequence>
<protein>
    <recommendedName>
        <fullName evidence="2">Parvulin-like PPIase</fullName>
    </recommendedName>
    <alternativeName>
        <fullName evidence="9">Peptidyl-prolyl cis-trans isomerase plp</fullName>
    </alternativeName>
    <alternativeName>
        <fullName evidence="12">Periplasmic chaperone PpiD</fullName>
    </alternativeName>
    <alternativeName>
        <fullName evidence="13">Periplasmic folding chaperone</fullName>
    </alternativeName>
    <alternativeName>
        <fullName evidence="10">Rotamase plp</fullName>
    </alternativeName>
</protein>
<dbReference type="EMBL" id="JAMCOF010000003">
    <property type="protein sequence ID" value="MCL6229553.1"/>
    <property type="molecule type" value="Genomic_DNA"/>
</dbReference>
<keyword evidence="16" id="KW-0413">Isomerase</keyword>
<evidence type="ECO:0000256" key="8">
    <source>
        <dbReference type="ARBA" id="ARBA00023186"/>
    </source>
</evidence>
<gene>
    <name evidence="16" type="ORF">M4Z11_02840</name>
</gene>
<evidence type="ECO:0000256" key="10">
    <source>
        <dbReference type="ARBA" id="ARBA00031484"/>
    </source>
</evidence>
<evidence type="ECO:0000256" key="2">
    <source>
        <dbReference type="ARBA" id="ARBA00018370"/>
    </source>
</evidence>
<dbReference type="InterPro" id="IPR046357">
    <property type="entry name" value="PPIase_dom_sf"/>
</dbReference>
<dbReference type="InterPro" id="IPR027304">
    <property type="entry name" value="Trigger_fact/SurA_dom_sf"/>
</dbReference>
<dbReference type="SUPFAM" id="SSF54534">
    <property type="entry name" value="FKBP-like"/>
    <property type="match status" value="1"/>
</dbReference>